<evidence type="ECO:0000313" key="1">
    <source>
        <dbReference type="EMBL" id="WNY24799.1"/>
    </source>
</evidence>
<proteinExistence type="predicted"/>
<dbReference type="AlphaFoldDB" id="A0AA96ZTS4"/>
<keyword evidence="2" id="KW-1185">Reference proteome</keyword>
<name>A0AA96ZTS4_9EURY</name>
<organism evidence="1 2">
    <name type="scientific">Methanolapillus millepedarum</name>
    <dbReference type="NCBI Taxonomy" id="3028296"/>
    <lineage>
        <taxon>Archaea</taxon>
        <taxon>Methanobacteriati</taxon>
        <taxon>Methanobacteriota</taxon>
        <taxon>Stenosarchaea group</taxon>
        <taxon>Methanomicrobia</taxon>
        <taxon>Methanosarcinales</taxon>
        <taxon>Methanosarcinaceae</taxon>
        <taxon>Methanolapillus</taxon>
    </lineage>
</organism>
<dbReference type="EMBL" id="CP131060">
    <property type="protein sequence ID" value="WNY24799.1"/>
    <property type="molecule type" value="Genomic_DNA"/>
</dbReference>
<protein>
    <submittedName>
        <fullName evidence="1">Uncharacterized protein</fullName>
    </submittedName>
</protein>
<accession>A0AA96ZTS4</accession>
<evidence type="ECO:0000313" key="2">
    <source>
        <dbReference type="Proteomes" id="UP001303587"/>
    </source>
</evidence>
<reference evidence="1 2" key="1">
    <citation type="submission" date="2023-07" db="EMBL/GenBank/DDBJ databases">
        <title>Closed genoem sequence of Methanosarcinaceae archaeon Ac7.</title>
        <authorList>
            <person name="Poehlein A."/>
            <person name="Protasov E."/>
            <person name="Platt K."/>
            <person name="Reeh H."/>
            <person name="Daniel R."/>
            <person name="Brune A."/>
        </authorList>
    </citation>
    <scope>NUCLEOTIDE SEQUENCE [LARGE SCALE GENOMIC DNA]</scope>
    <source>
        <strain evidence="1 2">Ac7</strain>
    </source>
</reference>
<dbReference type="Proteomes" id="UP001303587">
    <property type="component" value="Chromosome"/>
</dbReference>
<gene>
    <name evidence="1" type="ORF">MsAc7_03240</name>
</gene>
<sequence length="51" mass="6153">MKKMDDKEFFEGADKVTETLNAEFERRNMRIRYVPLEFVQEMPVNQEVSLL</sequence>